<dbReference type="AlphaFoldDB" id="A0A8J7FK89"/>
<dbReference type="EMBL" id="JADFUA010000012">
    <property type="protein sequence ID" value="MBE9610743.1"/>
    <property type="molecule type" value="Genomic_DNA"/>
</dbReference>
<dbReference type="InterPro" id="IPR050464">
    <property type="entry name" value="Zeta_carotene_desat/Oxidored"/>
</dbReference>
<evidence type="ECO:0000259" key="1">
    <source>
        <dbReference type="Pfam" id="PF01593"/>
    </source>
</evidence>
<accession>A0A8J7FK89</accession>
<evidence type="ECO:0000313" key="2">
    <source>
        <dbReference type="EMBL" id="MBE9610743.1"/>
    </source>
</evidence>
<dbReference type="Proteomes" id="UP000604481">
    <property type="component" value="Unassembled WGS sequence"/>
</dbReference>
<dbReference type="GO" id="GO:0016491">
    <property type="term" value="F:oxidoreductase activity"/>
    <property type="evidence" value="ECO:0007669"/>
    <property type="project" value="InterPro"/>
</dbReference>
<keyword evidence="3" id="KW-1185">Reference proteome</keyword>
<dbReference type="Gene3D" id="3.50.50.60">
    <property type="entry name" value="FAD/NAD(P)-binding domain"/>
    <property type="match status" value="2"/>
</dbReference>
<proteinExistence type="predicted"/>
<organism evidence="2 3">
    <name type="scientific">Chitinilyticum piscinae</name>
    <dbReference type="NCBI Taxonomy" id="2866724"/>
    <lineage>
        <taxon>Bacteria</taxon>
        <taxon>Pseudomonadati</taxon>
        <taxon>Pseudomonadota</taxon>
        <taxon>Betaproteobacteria</taxon>
        <taxon>Neisseriales</taxon>
        <taxon>Chitinibacteraceae</taxon>
        <taxon>Chitinilyticum</taxon>
    </lineage>
</organism>
<dbReference type="Pfam" id="PF01593">
    <property type="entry name" value="Amino_oxidase"/>
    <property type="match status" value="1"/>
</dbReference>
<feature type="domain" description="Amine oxidase" evidence="1">
    <location>
        <begin position="14"/>
        <end position="434"/>
    </location>
</feature>
<sequence length="443" mass="47583">MGMQRIAIIGGGYAGMAAGVSLAAAGRQVCVFEGAKTLGGRARGVELDGRQLDNGQHILIGAYRTLLGLMQQVGVDERTALLRLPLTLQQRTPHGDFRMVAPDWPAPLHSLGALLGAQGIGWGDKLSLVKLMLGAQLAGFRLATDCSVLAWLEQGGQSPQLIERFWQPLVVAALNTPLETASAQILLNVLRDSLMGGRHDGDLLIPRVDFTALFPQPAADWLAARRSEVRTSCLVRRIARDAAGWQLDDGDERFAAVVLAVSPQRVADLLPETAALDTLREQLAALHYQPIQTVYLQYAPDVRLETPMLGVAGGLCQWVFDRGQIHGTPGMLAVVLSARGDYSDWDATTLARRVHEELVQHFGLAEPPQWSRVIHEKRATFACAANLSRPGNATAVPGLWLAGDYTAGGQADMTYPATLEGAVRSACAAAEGILKQHFAGISF</sequence>
<dbReference type="InterPro" id="IPR036188">
    <property type="entry name" value="FAD/NAD-bd_sf"/>
</dbReference>
<dbReference type="InterPro" id="IPR002937">
    <property type="entry name" value="Amino_oxidase"/>
</dbReference>
<reference evidence="2 3" key="1">
    <citation type="submission" date="2020-10" db="EMBL/GenBank/DDBJ databases">
        <title>The genome sequence of Chitinilyticum litopenaei 4Y14.</title>
        <authorList>
            <person name="Liu Y."/>
        </authorList>
    </citation>
    <scope>NUCLEOTIDE SEQUENCE [LARGE SCALE GENOMIC DNA]</scope>
    <source>
        <strain evidence="2 3">4Y14</strain>
    </source>
</reference>
<dbReference type="SUPFAM" id="SSF51905">
    <property type="entry name" value="FAD/NAD(P)-binding domain"/>
    <property type="match status" value="1"/>
</dbReference>
<comment type="caution">
    <text evidence="2">The sequence shown here is derived from an EMBL/GenBank/DDBJ whole genome shotgun (WGS) entry which is preliminary data.</text>
</comment>
<protein>
    <submittedName>
        <fullName evidence="2">FAD-dependent oxidoreductase</fullName>
    </submittedName>
</protein>
<dbReference type="InterPro" id="IPR017830">
    <property type="entry name" value="SQase_HpnE"/>
</dbReference>
<name>A0A8J7FK89_9NEIS</name>
<dbReference type="PANTHER" id="PTHR42923:SF47">
    <property type="entry name" value="BLR3003 PROTEIN"/>
    <property type="match status" value="1"/>
</dbReference>
<evidence type="ECO:0000313" key="3">
    <source>
        <dbReference type="Proteomes" id="UP000604481"/>
    </source>
</evidence>
<dbReference type="NCBIfam" id="TIGR03467">
    <property type="entry name" value="HpnE"/>
    <property type="match status" value="1"/>
</dbReference>
<dbReference type="PANTHER" id="PTHR42923">
    <property type="entry name" value="PROTOPORPHYRINOGEN OXIDASE"/>
    <property type="match status" value="1"/>
</dbReference>
<dbReference type="Gene3D" id="3.90.660.10">
    <property type="match status" value="1"/>
</dbReference>
<gene>
    <name evidence="2" type="ORF">INR99_15495</name>
</gene>